<dbReference type="EMBL" id="LVLJ01002675">
    <property type="protein sequence ID" value="OAE24208.1"/>
    <property type="molecule type" value="Genomic_DNA"/>
</dbReference>
<dbReference type="InterPro" id="IPR022796">
    <property type="entry name" value="Chloroa_b-bind"/>
</dbReference>
<dbReference type="PANTHER" id="PTHR14154">
    <property type="entry name" value="UPF0041 BRAIN PROTEIN 44-RELATED"/>
    <property type="match status" value="1"/>
</dbReference>
<evidence type="ECO:0000313" key="10">
    <source>
        <dbReference type="EMBL" id="BBN15585.1"/>
    </source>
</evidence>
<evidence type="ECO:0000256" key="4">
    <source>
        <dbReference type="ARBA" id="ARBA00022640"/>
    </source>
</evidence>
<evidence type="ECO:0000256" key="1">
    <source>
        <dbReference type="ARBA" id="ARBA00004141"/>
    </source>
</evidence>
<evidence type="ECO:0000313" key="11">
    <source>
        <dbReference type="EMBL" id="OAE24208.1"/>
    </source>
</evidence>
<dbReference type="Proteomes" id="UP000077202">
    <property type="component" value="Unassembled WGS sequence"/>
</dbReference>
<organism evidence="11 12">
    <name type="scientific">Marchantia polymorpha subsp. ruderalis</name>
    <dbReference type="NCBI Taxonomy" id="1480154"/>
    <lineage>
        <taxon>Eukaryota</taxon>
        <taxon>Viridiplantae</taxon>
        <taxon>Streptophyta</taxon>
        <taxon>Embryophyta</taxon>
        <taxon>Marchantiophyta</taxon>
        <taxon>Marchantiopsida</taxon>
        <taxon>Marchantiidae</taxon>
        <taxon>Marchantiales</taxon>
        <taxon>Marchantiaceae</taxon>
        <taxon>Marchantia</taxon>
    </lineage>
</organism>
<evidence type="ECO:0000256" key="9">
    <source>
        <dbReference type="SAM" id="Phobius"/>
    </source>
</evidence>
<dbReference type="EMBL" id="AP019871">
    <property type="protein sequence ID" value="BBN15585.1"/>
    <property type="molecule type" value="Genomic_DNA"/>
</dbReference>
<gene>
    <name evidence="11" type="ORF">AXG93_2752s2250</name>
    <name evidence="10" type="ORF">Mp_6g20780</name>
</gene>
<evidence type="ECO:0000256" key="7">
    <source>
        <dbReference type="ARBA" id="ARBA00023136"/>
    </source>
</evidence>
<keyword evidence="4" id="KW-0934">Plastid</keyword>
<dbReference type="Pfam" id="PF00504">
    <property type="entry name" value="Chloroa_b-bind"/>
    <property type="match status" value="1"/>
</dbReference>
<keyword evidence="3" id="KW-0150">Chloroplast</keyword>
<evidence type="ECO:0000256" key="2">
    <source>
        <dbReference type="ARBA" id="ARBA00004229"/>
    </source>
</evidence>
<keyword evidence="6 9" id="KW-1133">Transmembrane helix</keyword>
<feature type="transmembrane region" description="Helical" evidence="9">
    <location>
        <begin position="194"/>
        <end position="214"/>
    </location>
</feature>
<evidence type="ECO:0000256" key="5">
    <source>
        <dbReference type="ARBA" id="ARBA00022692"/>
    </source>
</evidence>
<dbReference type="GO" id="GO:0009507">
    <property type="term" value="C:chloroplast"/>
    <property type="evidence" value="ECO:0007669"/>
    <property type="project" value="UniProtKB-SubCell"/>
</dbReference>
<feature type="transmembrane region" description="Helical" evidence="9">
    <location>
        <begin position="153"/>
        <end position="173"/>
    </location>
</feature>
<keyword evidence="12" id="KW-1185">Reference proteome</keyword>
<name>A0A176VTT8_MARPO</name>
<dbReference type="AlphaFoldDB" id="A0A176VTT8"/>
<dbReference type="Gene3D" id="1.10.3460.10">
    <property type="entry name" value="Chlorophyll a/b binding protein domain"/>
    <property type="match status" value="1"/>
</dbReference>
<comment type="subcellular location">
    <subcellularLocation>
        <location evidence="1">Membrane</location>
        <topology evidence="1">Multi-pass membrane protein</topology>
    </subcellularLocation>
    <subcellularLocation>
        <location evidence="2">Plastid</location>
        <location evidence="2">Chloroplast</location>
    </subcellularLocation>
</comment>
<dbReference type="GO" id="GO:0016020">
    <property type="term" value="C:membrane"/>
    <property type="evidence" value="ECO:0007669"/>
    <property type="project" value="UniProtKB-SubCell"/>
</dbReference>
<sequence>MSSCVMAASAVSRGLPALGSSKTLGQQTRALGLPQIALRRSTPSSAGLRVRAAKKDVPLPDTKVEISEEAVKRNEKEEPLRVFDNTPAGKFARPESERRPEMGNTNFFSVMRFDGPAPETINGRLAMLGFTWAVAAEVMTGQSVAQQVVDGTGGFWFLAVAPILIFASFVPIFRWNESPDSRKFGPFNAKAERWNGRAAMIGFASLLLTENLLIHGPLFGFLHQ</sequence>
<protein>
    <submittedName>
        <fullName evidence="11">Uncharacterized protein</fullName>
    </submittedName>
</protein>
<evidence type="ECO:0000256" key="6">
    <source>
        <dbReference type="ARBA" id="ARBA00022989"/>
    </source>
</evidence>
<reference evidence="11 12" key="1">
    <citation type="submission" date="2016-03" db="EMBL/GenBank/DDBJ databases">
        <title>Mechanisms controlling the formation of the plant cell surface in tip-growing cells are functionally conserved among land plants.</title>
        <authorList>
            <person name="Honkanen S."/>
            <person name="Jones V.A."/>
            <person name="Morieri G."/>
            <person name="Champion C."/>
            <person name="Hetherington A.J."/>
            <person name="Kelly S."/>
            <person name="Saint-Marcoux D."/>
            <person name="Proust H."/>
            <person name="Prescott H."/>
            <person name="Dolan L."/>
        </authorList>
    </citation>
    <scope>NUCLEOTIDE SEQUENCE [LARGE SCALE GENOMIC DNA]</scope>
    <source>
        <strain evidence="12">cv. Tak-1 and cv. Tak-2</strain>
        <tissue evidence="11">Whole gametophyte</tissue>
    </source>
</reference>
<accession>A0A176VTT8</accession>
<keyword evidence="5 9" id="KW-0812">Transmembrane</keyword>
<dbReference type="SUPFAM" id="SSF103511">
    <property type="entry name" value="Chlorophyll a-b binding protein"/>
    <property type="match status" value="1"/>
</dbReference>
<evidence type="ECO:0000313" key="13">
    <source>
        <dbReference type="Proteomes" id="UP001162541"/>
    </source>
</evidence>
<comment type="similarity">
    <text evidence="8">Belongs to the ELIP/psbS family.</text>
</comment>
<evidence type="ECO:0000256" key="8">
    <source>
        <dbReference type="ARBA" id="ARBA00037956"/>
    </source>
</evidence>
<evidence type="ECO:0000313" key="12">
    <source>
        <dbReference type="Proteomes" id="UP000077202"/>
    </source>
</evidence>
<reference evidence="10" key="2">
    <citation type="journal article" date="2019" name="Curr. Biol.">
        <title>Chromatin organization in early land plants reveals an ancestral association between H3K27me3, transposons, and constitutive heterochromatin.</title>
        <authorList>
            <person name="Montgomery S.A."/>
            <person name="Tanizawa Y."/>
            <person name="Galik B."/>
            <person name="Wang N."/>
            <person name="Ito T."/>
            <person name="Mochizuki T."/>
            <person name="Akimcheva S."/>
            <person name="Bowman J."/>
            <person name="Cognat V."/>
            <person name="Drouard L."/>
            <person name="Ekker H."/>
            <person name="Houng S."/>
            <person name="Kohchi T."/>
            <person name="Lin S."/>
            <person name="Liu L.D."/>
            <person name="Nakamura Y."/>
            <person name="Valeeva L.R."/>
            <person name="Shakirov E.V."/>
            <person name="Shippen D.E."/>
            <person name="Wei W."/>
            <person name="Yagura M."/>
            <person name="Yamaoka S."/>
            <person name="Yamato K.T."/>
            <person name="Liu C."/>
            <person name="Berger F."/>
        </authorList>
    </citation>
    <scope>NUCLEOTIDE SEQUENCE [LARGE SCALE GENOMIC DNA]</scope>
    <source>
        <strain evidence="10">Tak-1</strain>
    </source>
</reference>
<keyword evidence="7 9" id="KW-0472">Membrane</keyword>
<reference evidence="13" key="3">
    <citation type="journal article" date="2020" name="Curr. Biol.">
        <title>Chromatin organization in early land plants reveals an ancestral association between H3K27me3, transposons, and constitutive heterochromatin.</title>
        <authorList>
            <person name="Montgomery S.A."/>
            <person name="Tanizawa Y."/>
            <person name="Galik B."/>
            <person name="Wang N."/>
            <person name="Ito T."/>
            <person name="Mochizuki T."/>
            <person name="Akimcheva S."/>
            <person name="Bowman J.L."/>
            <person name="Cognat V."/>
            <person name="Marechal-Drouard L."/>
            <person name="Ekker H."/>
            <person name="Hong S.F."/>
            <person name="Kohchi T."/>
            <person name="Lin S.S."/>
            <person name="Liu L.D."/>
            <person name="Nakamura Y."/>
            <person name="Valeeva L.R."/>
            <person name="Shakirov E.V."/>
            <person name="Shippen D.E."/>
            <person name="Wei W.L."/>
            <person name="Yagura M."/>
            <person name="Yamaoka S."/>
            <person name="Yamato K.T."/>
            <person name="Liu C."/>
            <person name="Berger F."/>
        </authorList>
    </citation>
    <scope>NUCLEOTIDE SEQUENCE [LARGE SCALE GENOMIC DNA]</scope>
    <source>
        <strain evidence="13">Tak-1</strain>
    </source>
</reference>
<proteinExistence type="inferred from homology"/>
<dbReference type="Proteomes" id="UP001162541">
    <property type="component" value="Chromosome 6"/>
</dbReference>
<evidence type="ECO:0000256" key="3">
    <source>
        <dbReference type="ARBA" id="ARBA00022528"/>
    </source>
</evidence>